<dbReference type="RefSeq" id="XP_040725328.1">
    <property type="nucleotide sequence ID" value="XM_040866940.1"/>
</dbReference>
<feature type="region of interest" description="Disordered" evidence="5">
    <location>
        <begin position="282"/>
        <end position="304"/>
    </location>
</feature>
<dbReference type="GO" id="GO:0019784">
    <property type="term" value="F:deNEDDylase activity"/>
    <property type="evidence" value="ECO:0007669"/>
    <property type="project" value="InterPro"/>
</dbReference>
<dbReference type="OrthoDB" id="5065855at2759"/>
<evidence type="ECO:0000313" key="7">
    <source>
        <dbReference type="EMBL" id="ORY82457.1"/>
    </source>
</evidence>
<dbReference type="SUPFAM" id="SSF54001">
    <property type="entry name" value="Cysteine proteinases"/>
    <property type="match status" value="1"/>
</dbReference>
<evidence type="ECO:0000256" key="1">
    <source>
        <dbReference type="ARBA" id="ARBA00005234"/>
    </source>
</evidence>
<protein>
    <recommendedName>
        <fullName evidence="6">Ubiquitin-like protease family profile domain-containing protein</fullName>
    </recommendedName>
</protein>
<dbReference type="GO" id="GO:0006508">
    <property type="term" value="P:proteolysis"/>
    <property type="evidence" value="ECO:0007669"/>
    <property type="project" value="UniProtKB-KW"/>
</dbReference>
<evidence type="ECO:0000256" key="4">
    <source>
        <dbReference type="ARBA" id="ARBA00022807"/>
    </source>
</evidence>
<comment type="caution">
    <text evidence="7">The sequence shown here is derived from an EMBL/GenBank/DDBJ whole genome shotgun (WGS) entry which is preliminary data.</text>
</comment>
<dbReference type="GO" id="GO:0000338">
    <property type="term" value="P:protein deneddylation"/>
    <property type="evidence" value="ECO:0007669"/>
    <property type="project" value="TreeGrafter"/>
</dbReference>
<dbReference type="Proteomes" id="UP000193685">
    <property type="component" value="Unassembled WGS sequence"/>
</dbReference>
<dbReference type="InterPro" id="IPR044613">
    <property type="entry name" value="Nep1/2-like"/>
</dbReference>
<dbReference type="Pfam" id="PF02902">
    <property type="entry name" value="Peptidase_C48"/>
    <property type="match status" value="1"/>
</dbReference>
<proteinExistence type="inferred from homology"/>
<organism evidence="7 8">
    <name type="scientific">Protomyces lactucae-debilis</name>
    <dbReference type="NCBI Taxonomy" id="2754530"/>
    <lineage>
        <taxon>Eukaryota</taxon>
        <taxon>Fungi</taxon>
        <taxon>Dikarya</taxon>
        <taxon>Ascomycota</taxon>
        <taxon>Taphrinomycotina</taxon>
        <taxon>Taphrinomycetes</taxon>
        <taxon>Taphrinales</taxon>
        <taxon>Protomycetaceae</taxon>
        <taxon>Protomyces</taxon>
    </lineage>
</organism>
<sequence>MVASARSPSPAGEESNPDEREGRRRHHRLSFRKARDGMKRVFRGSRSQTRPVLEYFDVCLRQEDIDNYKDENWLQDSNIEFFYEWMEREKMPKSDPQLVFLVRPSIGYLVASIAQQGGVVDASLLPDGFLDARYVFLPITDNIDPSKAGGSHWSLLVVGVDEKLAWYYDSLPTSGSDKMTDARHYLLAMSQVYGTTFEAVVQKAPKQANGSDCGIHVCMTTDVLLSRMQLLTSDSHRDMDLSVYGIQQDAKAYRESLLKLISSMLEMRGPRIGSRLDVAISPERRSQSRTRPSLDQRLMDGGSRVHTIVEEQATHL</sequence>
<dbReference type="PROSITE" id="PS50600">
    <property type="entry name" value="ULP_PROTEASE"/>
    <property type="match status" value="1"/>
</dbReference>
<keyword evidence="4" id="KW-0788">Thiol protease</keyword>
<dbReference type="EMBL" id="MCFI01000009">
    <property type="protein sequence ID" value="ORY82457.1"/>
    <property type="molecule type" value="Genomic_DNA"/>
</dbReference>
<dbReference type="Gene3D" id="3.40.395.10">
    <property type="entry name" value="Adenoviral Proteinase, Chain A"/>
    <property type="match status" value="1"/>
</dbReference>
<dbReference type="GO" id="GO:0008234">
    <property type="term" value="F:cysteine-type peptidase activity"/>
    <property type="evidence" value="ECO:0007669"/>
    <property type="project" value="UniProtKB-KW"/>
</dbReference>
<dbReference type="AlphaFoldDB" id="A0A1Y2FFS0"/>
<dbReference type="STRING" id="56484.A0A1Y2FFS0"/>
<keyword evidence="8" id="KW-1185">Reference proteome</keyword>
<evidence type="ECO:0000313" key="8">
    <source>
        <dbReference type="Proteomes" id="UP000193685"/>
    </source>
</evidence>
<evidence type="ECO:0000259" key="6">
    <source>
        <dbReference type="PROSITE" id="PS50600"/>
    </source>
</evidence>
<feature type="region of interest" description="Disordered" evidence="5">
    <location>
        <begin position="1"/>
        <end position="29"/>
    </location>
</feature>
<dbReference type="GeneID" id="63783539"/>
<dbReference type="InterPro" id="IPR038765">
    <property type="entry name" value="Papain-like_cys_pep_sf"/>
</dbReference>
<keyword evidence="3" id="KW-0378">Hydrolase</keyword>
<feature type="compositionally biased region" description="Basic and acidic residues" evidence="5">
    <location>
        <begin position="282"/>
        <end position="298"/>
    </location>
</feature>
<dbReference type="OMA" id="LAKFCPM"/>
<accession>A0A1Y2FFS0</accession>
<dbReference type="PANTHER" id="PTHR46468">
    <property type="entry name" value="SENTRIN-SPECIFIC PROTEASE 8"/>
    <property type="match status" value="1"/>
</dbReference>
<keyword evidence="2" id="KW-0645">Protease</keyword>
<evidence type="ECO:0000256" key="2">
    <source>
        <dbReference type="ARBA" id="ARBA00022670"/>
    </source>
</evidence>
<evidence type="ECO:0000256" key="5">
    <source>
        <dbReference type="SAM" id="MobiDB-lite"/>
    </source>
</evidence>
<dbReference type="PANTHER" id="PTHR46468:SF1">
    <property type="entry name" value="SENTRIN-SPECIFIC PROTEASE 8"/>
    <property type="match status" value="1"/>
</dbReference>
<reference evidence="7 8" key="1">
    <citation type="submission" date="2016-07" db="EMBL/GenBank/DDBJ databases">
        <title>Pervasive Adenine N6-methylation of Active Genes in Fungi.</title>
        <authorList>
            <consortium name="DOE Joint Genome Institute"/>
            <person name="Mondo S.J."/>
            <person name="Dannebaum R.O."/>
            <person name="Kuo R.C."/>
            <person name="Labutti K."/>
            <person name="Haridas S."/>
            <person name="Kuo A."/>
            <person name="Salamov A."/>
            <person name="Ahrendt S.R."/>
            <person name="Lipzen A."/>
            <person name="Sullivan W."/>
            <person name="Andreopoulos W.B."/>
            <person name="Clum A."/>
            <person name="Lindquist E."/>
            <person name="Daum C."/>
            <person name="Ramamoorthy G.K."/>
            <person name="Gryganskyi A."/>
            <person name="Culley D."/>
            <person name="Magnuson J.K."/>
            <person name="James T.Y."/>
            <person name="O'Malley M.A."/>
            <person name="Stajich J.E."/>
            <person name="Spatafora J.W."/>
            <person name="Visel A."/>
            <person name="Grigoriev I.V."/>
        </authorList>
    </citation>
    <scope>NUCLEOTIDE SEQUENCE [LARGE SCALE GENOMIC DNA]</scope>
    <source>
        <strain evidence="7 8">12-1054</strain>
    </source>
</reference>
<dbReference type="InterPro" id="IPR003653">
    <property type="entry name" value="Peptidase_C48_C"/>
</dbReference>
<comment type="similarity">
    <text evidence="1">Belongs to the peptidase C48 family.</text>
</comment>
<feature type="domain" description="Ubiquitin-like protease family profile" evidence="6">
    <location>
        <begin position="58"/>
        <end position="224"/>
    </location>
</feature>
<gene>
    <name evidence="7" type="ORF">BCR37DRAFT_312601</name>
</gene>
<evidence type="ECO:0000256" key="3">
    <source>
        <dbReference type="ARBA" id="ARBA00022801"/>
    </source>
</evidence>
<name>A0A1Y2FFS0_PROLT</name>